<comment type="caution">
    <text evidence="1">The sequence shown here is derived from an EMBL/GenBank/DDBJ whole genome shotgun (WGS) entry which is preliminary data.</text>
</comment>
<dbReference type="AlphaFoldDB" id="A0A9D4BE11"/>
<sequence>MTAPDPPESKTGTNRDLLGFLSQHAINTTPTPIVPDSNCIATDLHDRDTDKHGPTRHLHELFWTYTTTRTNTASIRTKPDLHRTDNNLYKTCQEYYGMLIVVDEYGDVLPDRAWAPRQILQIRIANLKHDLADGAVCDPKAIHQTVVNVPGVRYRKDILERPSTYTAATQFTCRVITDMNGVDPASVRDWGFNQRG</sequence>
<evidence type="ECO:0000313" key="1">
    <source>
        <dbReference type="EMBL" id="KAH3699450.1"/>
    </source>
</evidence>
<proteinExistence type="predicted"/>
<reference evidence="1" key="1">
    <citation type="journal article" date="2019" name="bioRxiv">
        <title>The Genome of the Zebra Mussel, Dreissena polymorpha: A Resource for Invasive Species Research.</title>
        <authorList>
            <person name="McCartney M.A."/>
            <person name="Auch B."/>
            <person name="Kono T."/>
            <person name="Mallez S."/>
            <person name="Zhang Y."/>
            <person name="Obille A."/>
            <person name="Becker A."/>
            <person name="Abrahante J.E."/>
            <person name="Garbe J."/>
            <person name="Badalamenti J.P."/>
            <person name="Herman A."/>
            <person name="Mangelson H."/>
            <person name="Liachko I."/>
            <person name="Sullivan S."/>
            <person name="Sone E.D."/>
            <person name="Koren S."/>
            <person name="Silverstein K.A.T."/>
            <person name="Beckman K.B."/>
            <person name="Gohl D.M."/>
        </authorList>
    </citation>
    <scope>NUCLEOTIDE SEQUENCE</scope>
    <source>
        <strain evidence="1">Duluth1</strain>
        <tissue evidence="1">Whole animal</tissue>
    </source>
</reference>
<reference evidence="1" key="2">
    <citation type="submission" date="2020-11" db="EMBL/GenBank/DDBJ databases">
        <authorList>
            <person name="McCartney M.A."/>
            <person name="Auch B."/>
            <person name="Kono T."/>
            <person name="Mallez S."/>
            <person name="Becker A."/>
            <person name="Gohl D.M."/>
            <person name="Silverstein K.A.T."/>
            <person name="Koren S."/>
            <person name="Bechman K.B."/>
            <person name="Herman A."/>
            <person name="Abrahante J.E."/>
            <person name="Garbe J."/>
        </authorList>
    </citation>
    <scope>NUCLEOTIDE SEQUENCE</scope>
    <source>
        <strain evidence="1">Duluth1</strain>
        <tissue evidence="1">Whole animal</tissue>
    </source>
</reference>
<accession>A0A9D4BE11</accession>
<dbReference type="EMBL" id="JAIWYP010000015">
    <property type="protein sequence ID" value="KAH3699450.1"/>
    <property type="molecule type" value="Genomic_DNA"/>
</dbReference>
<name>A0A9D4BE11_DREPO</name>
<evidence type="ECO:0000313" key="2">
    <source>
        <dbReference type="Proteomes" id="UP000828390"/>
    </source>
</evidence>
<keyword evidence="2" id="KW-1185">Reference proteome</keyword>
<gene>
    <name evidence="1" type="ORF">DPMN_074405</name>
</gene>
<dbReference type="Proteomes" id="UP000828390">
    <property type="component" value="Unassembled WGS sequence"/>
</dbReference>
<protein>
    <submittedName>
        <fullName evidence="1">Uncharacterized protein</fullName>
    </submittedName>
</protein>
<organism evidence="1 2">
    <name type="scientific">Dreissena polymorpha</name>
    <name type="common">Zebra mussel</name>
    <name type="synonym">Mytilus polymorpha</name>
    <dbReference type="NCBI Taxonomy" id="45954"/>
    <lineage>
        <taxon>Eukaryota</taxon>
        <taxon>Metazoa</taxon>
        <taxon>Spiralia</taxon>
        <taxon>Lophotrochozoa</taxon>
        <taxon>Mollusca</taxon>
        <taxon>Bivalvia</taxon>
        <taxon>Autobranchia</taxon>
        <taxon>Heteroconchia</taxon>
        <taxon>Euheterodonta</taxon>
        <taxon>Imparidentia</taxon>
        <taxon>Neoheterodontei</taxon>
        <taxon>Myida</taxon>
        <taxon>Dreissenoidea</taxon>
        <taxon>Dreissenidae</taxon>
        <taxon>Dreissena</taxon>
    </lineage>
</organism>